<sequence length="31" mass="3852">ILNLNFGRQTYWKQENKIKKEVTNETNWKNN</sequence>
<dbReference type="AlphaFoldDB" id="A0A0F9EA24"/>
<gene>
    <name evidence="1" type="ORF">LCGC14_2392780</name>
</gene>
<name>A0A0F9EA24_9ZZZZ</name>
<proteinExistence type="predicted"/>
<feature type="non-terminal residue" evidence="1">
    <location>
        <position position="1"/>
    </location>
</feature>
<comment type="caution">
    <text evidence="1">The sequence shown here is derived from an EMBL/GenBank/DDBJ whole genome shotgun (WGS) entry which is preliminary data.</text>
</comment>
<reference evidence="1" key="1">
    <citation type="journal article" date="2015" name="Nature">
        <title>Complex archaea that bridge the gap between prokaryotes and eukaryotes.</title>
        <authorList>
            <person name="Spang A."/>
            <person name="Saw J.H."/>
            <person name="Jorgensen S.L."/>
            <person name="Zaremba-Niedzwiedzka K."/>
            <person name="Martijn J."/>
            <person name="Lind A.E."/>
            <person name="van Eijk R."/>
            <person name="Schleper C."/>
            <person name="Guy L."/>
            <person name="Ettema T.J."/>
        </authorList>
    </citation>
    <scope>NUCLEOTIDE SEQUENCE</scope>
</reference>
<dbReference type="EMBL" id="LAZR01035745">
    <property type="protein sequence ID" value="KKL26691.1"/>
    <property type="molecule type" value="Genomic_DNA"/>
</dbReference>
<evidence type="ECO:0000313" key="1">
    <source>
        <dbReference type="EMBL" id="KKL26691.1"/>
    </source>
</evidence>
<organism evidence="1">
    <name type="scientific">marine sediment metagenome</name>
    <dbReference type="NCBI Taxonomy" id="412755"/>
    <lineage>
        <taxon>unclassified sequences</taxon>
        <taxon>metagenomes</taxon>
        <taxon>ecological metagenomes</taxon>
    </lineage>
</organism>
<protein>
    <submittedName>
        <fullName evidence="1">Uncharacterized protein</fullName>
    </submittedName>
</protein>
<accession>A0A0F9EA24</accession>